<name>A0ABN7US22_GIGMA</name>
<reference evidence="1 2" key="1">
    <citation type="submission" date="2021-06" db="EMBL/GenBank/DDBJ databases">
        <authorList>
            <person name="Kallberg Y."/>
            <person name="Tangrot J."/>
            <person name="Rosling A."/>
        </authorList>
    </citation>
    <scope>NUCLEOTIDE SEQUENCE [LARGE SCALE GENOMIC DNA]</scope>
    <source>
        <strain evidence="1 2">120-4 pot B 10/14</strain>
    </source>
</reference>
<proteinExistence type="predicted"/>
<sequence>MSSDKNKTNFKENLNKIPSLSLEINNYKREILELFNIIIEWLEKSTNKNEQTKELEDLYNQIEWKQIQSKEKNI</sequence>
<dbReference type="Proteomes" id="UP000789901">
    <property type="component" value="Unassembled WGS sequence"/>
</dbReference>
<protein>
    <submittedName>
        <fullName evidence="1">34294_t:CDS:1</fullName>
    </submittedName>
</protein>
<keyword evidence="2" id="KW-1185">Reference proteome</keyword>
<dbReference type="EMBL" id="CAJVQB010004797">
    <property type="protein sequence ID" value="CAG8645910.1"/>
    <property type="molecule type" value="Genomic_DNA"/>
</dbReference>
<evidence type="ECO:0000313" key="1">
    <source>
        <dbReference type="EMBL" id="CAG8645910.1"/>
    </source>
</evidence>
<comment type="caution">
    <text evidence="1">The sequence shown here is derived from an EMBL/GenBank/DDBJ whole genome shotgun (WGS) entry which is preliminary data.</text>
</comment>
<accession>A0ABN7US22</accession>
<gene>
    <name evidence="1" type="ORF">GMARGA_LOCUS9095</name>
</gene>
<evidence type="ECO:0000313" key="2">
    <source>
        <dbReference type="Proteomes" id="UP000789901"/>
    </source>
</evidence>
<organism evidence="1 2">
    <name type="scientific">Gigaspora margarita</name>
    <dbReference type="NCBI Taxonomy" id="4874"/>
    <lineage>
        <taxon>Eukaryota</taxon>
        <taxon>Fungi</taxon>
        <taxon>Fungi incertae sedis</taxon>
        <taxon>Mucoromycota</taxon>
        <taxon>Glomeromycotina</taxon>
        <taxon>Glomeromycetes</taxon>
        <taxon>Diversisporales</taxon>
        <taxon>Gigasporaceae</taxon>
        <taxon>Gigaspora</taxon>
    </lineage>
</organism>